<name>M0L9F5_HALJT</name>
<dbReference type="EMBL" id="AOLY01000039">
    <property type="protein sequence ID" value="EMA29104.1"/>
    <property type="molecule type" value="Genomic_DNA"/>
</dbReference>
<proteinExistence type="predicted"/>
<sequence>MKDRDLRTVIHLIHQERTYETKLVDKSLYKLLYTVQKSADEKDVNITIPYFWYQFGTVSPLPTVGPELDLPNQSESLKEELRPLVREALELYYDDKLEGITDIMYQDAPYDVQREFRELDKKVRTLHEDYNDFYEVEPSRDSIIDSVYAVHDTFPTVKFREQEQDLSKWYTMFTREVDKTSFDPDKLMQINLTFWRTFALRVAENHRYEMTKQEVKEEIGITSFEAARESTRKKLRRIESQTLSEKFGSKDRPQPGSIESKAADAMMEPILAQELGLSFSD</sequence>
<dbReference type="RefSeq" id="WP_004594198.1">
    <property type="nucleotide sequence ID" value="NZ_AOLY01000039.1"/>
</dbReference>
<dbReference type="Proteomes" id="UP000011524">
    <property type="component" value="Unassembled WGS sequence"/>
</dbReference>
<feature type="region of interest" description="Disordered" evidence="1">
    <location>
        <begin position="239"/>
        <end position="265"/>
    </location>
</feature>
<evidence type="ECO:0000313" key="2">
    <source>
        <dbReference type="EMBL" id="EMA29104.1"/>
    </source>
</evidence>
<dbReference type="eggNOG" id="arCOG08900">
    <property type="taxonomic scope" value="Archaea"/>
</dbReference>
<comment type="caution">
    <text evidence="2">The sequence shown here is derived from an EMBL/GenBank/DDBJ whole genome shotgun (WGS) entry which is preliminary data.</text>
</comment>
<dbReference type="AlphaFoldDB" id="M0L9F5"/>
<dbReference type="OrthoDB" id="324624at2157"/>
<keyword evidence="3" id="KW-1185">Reference proteome</keyword>
<protein>
    <submittedName>
        <fullName evidence="2">Uncharacterized protein</fullName>
    </submittedName>
</protein>
<gene>
    <name evidence="2" type="ORF">C444_17108</name>
</gene>
<dbReference type="STRING" id="1227453.C444_17108"/>
<organism evidence="2 3">
    <name type="scientific">Haloarcula japonica (strain ATCC 49778 / DSM 6131 / JCM 7785 / NBRC 101032 / NCIMB 13157 / TR-1)</name>
    <dbReference type="NCBI Taxonomy" id="1227453"/>
    <lineage>
        <taxon>Archaea</taxon>
        <taxon>Methanobacteriati</taxon>
        <taxon>Methanobacteriota</taxon>
        <taxon>Stenosarchaea group</taxon>
        <taxon>Halobacteria</taxon>
        <taxon>Halobacteriales</taxon>
        <taxon>Haloarculaceae</taxon>
        <taxon>Haloarcula</taxon>
    </lineage>
</organism>
<accession>M0L9F5</accession>
<evidence type="ECO:0000256" key="1">
    <source>
        <dbReference type="SAM" id="MobiDB-lite"/>
    </source>
</evidence>
<evidence type="ECO:0000313" key="3">
    <source>
        <dbReference type="Proteomes" id="UP000011524"/>
    </source>
</evidence>
<reference evidence="2 3" key="1">
    <citation type="journal article" date="2014" name="PLoS Genet.">
        <title>Phylogenetically driven sequencing of extremely halophilic archaea reveals strategies for static and dynamic osmo-response.</title>
        <authorList>
            <person name="Becker E.A."/>
            <person name="Seitzer P.M."/>
            <person name="Tritt A."/>
            <person name="Larsen D."/>
            <person name="Krusor M."/>
            <person name="Yao A.I."/>
            <person name="Wu D."/>
            <person name="Madern D."/>
            <person name="Eisen J.A."/>
            <person name="Darling A.E."/>
            <person name="Facciotti M.T."/>
        </authorList>
    </citation>
    <scope>NUCLEOTIDE SEQUENCE [LARGE SCALE GENOMIC DNA]</scope>
    <source>
        <strain evidence="3">ATCC 49778 / DSM 6131 / JCM 7785 / NBRC 101032 / NCIMB 13157 / TR-1</strain>
    </source>
</reference>